<feature type="binding site" description="axial binding residue" evidence="12">
    <location>
        <position position="449"/>
    </location>
    <ligand>
        <name>heme</name>
        <dbReference type="ChEBI" id="CHEBI:30413"/>
    </ligand>
    <ligandPart>
        <name>Fe</name>
        <dbReference type="ChEBI" id="CHEBI:18248"/>
    </ligandPart>
</feature>
<dbReference type="PROSITE" id="PS00086">
    <property type="entry name" value="CYTOCHROME_P450"/>
    <property type="match status" value="1"/>
</dbReference>
<evidence type="ECO:0000256" key="10">
    <source>
        <dbReference type="ARBA" id="ARBA00023059"/>
    </source>
</evidence>
<evidence type="ECO:0000256" key="5">
    <source>
        <dbReference type="ARBA" id="ARBA00022617"/>
    </source>
</evidence>
<dbReference type="Pfam" id="PF00067">
    <property type="entry name" value="p450"/>
    <property type="match status" value="1"/>
</dbReference>
<dbReference type="InterPro" id="IPR036396">
    <property type="entry name" value="Cyt_P450_sf"/>
</dbReference>
<dbReference type="GO" id="GO:0016705">
    <property type="term" value="F:oxidoreductase activity, acting on paired donors, with incorporation or reduction of molecular oxygen"/>
    <property type="evidence" value="ECO:0007669"/>
    <property type="project" value="InterPro"/>
</dbReference>
<evidence type="ECO:0000256" key="9">
    <source>
        <dbReference type="ARBA" id="ARBA00023033"/>
    </source>
</evidence>
<dbReference type="SUPFAM" id="SSF48264">
    <property type="entry name" value="Cytochrome P450"/>
    <property type="match status" value="1"/>
</dbReference>
<keyword evidence="7 13" id="KW-0560">Oxidoreductase</keyword>
<reference evidence="14" key="1">
    <citation type="journal article" date="2017" name="Front. Plant Sci.">
        <title>Transcriptome Assembly and Systematic Identification of Novel Cytochrome P450s in Taxus chinensis.</title>
        <authorList>
            <person name="Liao W."/>
            <person name="Zhao S."/>
            <person name="Zhang M."/>
            <person name="Dong K."/>
            <person name="Chen Y."/>
            <person name="Fu C."/>
            <person name="Yu L."/>
        </authorList>
    </citation>
    <scope>NUCLEOTIDE SEQUENCE</scope>
</reference>
<keyword evidence="11" id="KW-0472">Membrane</keyword>
<dbReference type="GO" id="GO:0004497">
    <property type="term" value="F:monooxygenase activity"/>
    <property type="evidence" value="ECO:0007669"/>
    <property type="project" value="UniProtKB-KW"/>
</dbReference>
<keyword evidence="10" id="KW-0876">Taxol biosynthesis</keyword>
<dbReference type="Gene3D" id="1.10.630.10">
    <property type="entry name" value="Cytochrome P450"/>
    <property type="match status" value="1"/>
</dbReference>
<evidence type="ECO:0000256" key="3">
    <source>
        <dbReference type="ARBA" id="ARBA00005122"/>
    </source>
</evidence>
<evidence type="ECO:0000256" key="2">
    <source>
        <dbReference type="ARBA" id="ARBA00004370"/>
    </source>
</evidence>
<comment type="pathway">
    <text evidence="3">Alkaloid biosynthesis; taxol biosynthesis.</text>
</comment>
<protein>
    <submittedName>
        <fullName evidence="14">CYP750B2</fullName>
    </submittedName>
</protein>
<evidence type="ECO:0000256" key="12">
    <source>
        <dbReference type="PIRSR" id="PIRSR602401-1"/>
    </source>
</evidence>
<dbReference type="PRINTS" id="PR00385">
    <property type="entry name" value="P450"/>
</dbReference>
<dbReference type="InterPro" id="IPR002401">
    <property type="entry name" value="Cyt_P450_E_grp-I"/>
</dbReference>
<dbReference type="PANTHER" id="PTHR47943:SF2">
    <property type="entry name" value="CYTOCHROME P450"/>
    <property type="match status" value="1"/>
</dbReference>
<organism evidence="14">
    <name type="scientific">Taxus chinensis</name>
    <name type="common">Chinese yew</name>
    <name type="synonym">Taxus wallichiana var. chinensis</name>
    <dbReference type="NCBI Taxonomy" id="29808"/>
    <lineage>
        <taxon>Eukaryota</taxon>
        <taxon>Viridiplantae</taxon>
        <taxon>Streptophyta</taxon>
        <taxon>Embryophyta</taxon>
        <taxon>Tracheophyta</taxon>
        <taxon>Spermatophyta</taxon>
        <taxon>Pinopsida</taxon>
        <taxon>Pinidae</taxon>
        <taxon>Conifers II</taxon>
        <taxon>Cupressales</taxon>
        <taxon>Taxaceae</taxon>
        <taxon>Taxus</taxon>
    </lineage>
</organism>
<evidence type="ECO:0000256" key="7">
    <source>
        <dbReference type="ARBA" id="ARBA00023002"/>
    </source>
</evidence>
<dbReference type="UniPathway" id="UPA00842"/>
<evidence type="ECO:0000256" key="8">
    <source>
        <dbReference type="ARBA" id="ARBA00023004"/>
    </source>
</evidence>
<name>A0A291FAY9_TAXCH</name>
<dbReference type="GO" id="GO:0005506">
    <property type="term" value="F:iron ion binding"/>
    <property type="evidence" value="ECO:0007669"/>
    <property type="project" value="InterPro"/>
</dbReference>
<dbReference type="GO" id="GO:0020037">
    <property type="term" value="F:heme binding"/>
    <property type="evidence" value="ECO:0007669"/>
    <property type="project" value="InterPro"/>
</dbReference>
<dbReference type="PRINTS" id="PR00463">
    <property type="entry name" value="EP450I"/>
</dbReference>
<dbReference type="FunFam" id="1.10.630.10:FF:000011">
    <property type="entry name" value="Cytochrome P450 83B1"/>
    <property type="match status" value="1"/>
</dbReference>
<comment type="subcellular location">
    <subcellularLocation>
        <location evidence="2">Membrane</location>
    </subcellularLocation>
</comment>
<keyword evidence="8 12" id="KW-0408">Iron</keyword>
<evidence type="ECO:0000313" key="14">
    <source>
        <dbReference type="EMBL" id="ATG29944.1"/>
    </source>
</evidence>
<proteinExistence type="evidence at transcript level"/>
<keyword evidence="6 12" id="KW-0479">Metal-binding</keyword>
<comment type="cofactor">
    <cofactor evidence="1 12">
        <name>heme</name>
        <dbReference type="ChEBI" id="CHEBI:30413"/>
    </cofactor>
</comment>
<dbReference type="EMBL" id="MF448623">
    <property type="protein sequence ID" value="ATG29944.1"/>
    <property type="molecule type" value="mRNA"/>
</dbReference>
<accession>A0A291FAY9</accession>
<evidence type="ECO:0000256" key="1">
    <source>
        <dbReference type="ARBA" id="ARBA00001971"/>
    </source>
</evidence>
<dbReference type="GO" id="GO:0042617">
    <property type="term" value="P:paclitaxel biosynthetic process"/>
    <property type="evidence" value="ECO:0007669"/>
    <property type="project" value="UniProtKB-UniPathway"/>
</dbReference>
<evidence type="ECO:0000256" key="11">
    <source>
        <dbReference type="ARBA" id="ARBA00023136"/>
    </source>
</evidence>
<dbReference type="CDD" id="cd11072">
    <property type="entry name" value="CYP71-like"/>
    <property type="match status" value="1"/>
</dbReference>
<evidence type="ECO:0000256" key="4">
    <source>
        <dbReference type="ARBA" id="ARBA00010617"/>
    </source>
</evidence>
<evidence type="ECO:0000256" key="6">
    <source>
        <dbReference type="ARBA" id="ARBA00022723"/>
    </source>
</evidence>
<comment type="similarity">
    <text evidence="4 13">Belongs to the cytochrome P450 family.</text>
</comment>
<dbReference type="InterPro" id="IPR001128">
    <property type="entry name" value="Cyt_P450"/>
</dbReference>
<dbReference type="PANTHER" id="PTHR47943">
    <property type="entry name" value="CYTOCHROME P450 93A3-LIKE"/>
    <property type="match status" value="1"/>
</dbReference>
<keyword evidence="9 13" id="KW-0503">Monooxygenase</keyword>
<evidence type="ECO:0000256" key="13">
    <source>
        <dbReference type="RuleBase" id="RU000461"/>
    </source>
</evidence>
<sequence length="507" mass="56997">MAIVVLTLGLAVFITILFFCISRVARKNNGRMAPGPTPLPIIGNLHQMGKLPHRGLQQLAEKYGPIMSLRLGSIPTLVVSSSEAAKLFLKTHDLVFANRPVSAAGKYIFYDQKDIIFGSYGPFWRNMRKICLLELLTPKRIESFRSVREEGAKEMIRSIWEESRQGKVQVDLSETVASFASNSTWRILTGRTYGDRDLSGGGLGFKGMMDEISFLVGAFDVGELIPGLGWLDLLGLKRRMKKVHLLLDGLMEKIMDEHVERRRSGLASGNDKDLVDVLLDLQHTMADMEITRRDIKAIVFDMFSAGMETSTTTLEWAMSEIVQNPHVMKKLQEEIESIVGKDQVVTESNLIYMEYLHCVVKETLRLYPVAPLLIPHESTEDCTVKGPHHAYFIPAKTRLLVNAWAIGRDPNIWEDPLAFNPERFMGTKLDVIKDQECSMIPFGEGRRGCPGASLAIKTLEIVLAHLFHCFDWKTEGDVDMTEVFGATIPRKVHLFALPTWRLGVNVP</sequence>
<dbReference type="InterPro" id="IPR017972">
    <property type="entry name" value="Cyt_P450_CS"/>
</dbReference>
<dbReference type="AlphaFoldDB" id="A0A291FAY9"/>
<dbReference type="GO" id="GO:0016020">
    <property type="term" value="C:membrane"/>
    <property type="evidence" value="ECO:0007669"/>
    <property type="project" value="UniProtKB-SubCell"/>
</dbReference>
<keyword evidence="5 12" id="KW-0349">Heme</keyword>